<evidence type="ECO:0000313" key="3">
    <source>
        <dbReference type="Proteomes" id="UP000799779"/>
    </source>
</evidence>
<reference evidence="2" key="1">
    <citation type="journal article" date="2020" name="Stud. Mycol.">
        <title>101 Dothideomycetes genomes: a test case for predicting lifestyles and emergence of pathogens.</title>
        <authorList>
            <person name="Haridas S."/>
            <person name="Albert R."/>
            <person name="Binder M."/>
            <person name="Bloem J."/>
            <person name="Labutti K."/>
            <person name="Salamov A."/>
            <person name="Andreopoulos B."/>
            <person name="Baker S."/>
            <person name="Barry K."/>
            <person name="Bills G."/>
            <person name="Bluhm B."/>
            <person name="Cannon C."/>
            <person name="Castanera R."/>
            <person name="Culley D."/>
            <person name="Daum C."/>
            <person name="Ezra D."/>
            <person name="Gonzalez J."/>
            <person name="Henrissat B."/>
            <person name="Kuo A."/>
            <person name="Liang C."/>
            <person name="Lipzen A."/>
            <person name="Lutzoni F."/>
            <person name="Magnuson J."/>
            <person name="Mondo S."/>
            <person name="Nolan M."/>
            <person name="Ohm R."/>
            <person name="Pangilinan J."/>
            <person name="Park H.-J."/>
            <person name="Ramirez L."/>
            <person name="Alfaro M."/>
            <person name="Sun H."/>
            <person name="Tritt A."/>
            <person name="Yoshinaga Y."/>
            <person name="Zwiers L.-H."/>
            <person name="Turgeon B."/>
            <person name="Goodwin S."/>
            <person name="Spatafora J."/>
            <person name="Crous P."/>
            <person name="Grigoriev I."/>
        </authorList>
    </citation>
    <scope>NUCLEOTIDE SEQUENCE</scope>
    <source>
        <strain evidence="2">CBS 123094</strain>
    </source>
</reference>
<name>A0A6A5WIU9_9PLEO</name>
<dbReference type="AlphaFoldDB" id="A0A6A5WIU9"/>
<organism evidence="2 3">
    <name type="scientific">Amniculicola lignicola CBS 123094</name>
    <dbReference type="NCBI Taxonomy" id="1392246"/>
    <lineage>
        <taxon>Eukaryota</taxon>
        <taxon>Fungi</taxon>
        <taxon>Dikarya</taxon>
        <taxon>Ascomycota</taxon>
        <taxon>Pezizomycotina</taxon>
        <taxon>Dothideomycetes</taxon>
        <taxon>Pleosporomycetidae</taxon>
        <taxon>Pleosporales</taxon>
        <taxon>Amniculicolaceae</taxon>
        <taxon>Amniculicola</taxon>
    </lineage>
</organism>
<feature type="compositionally biased region" description="Polar residues" evidence="1">
    <location>
        <begin position="140"/>
        <end position="150"/>
    </location>
</feature>
<gene>
    <name evidence="2" type="ORF">P154DRAFT_575780</name>
</gene>
<protein>
    <submittedName>
        <fullName evidence="2">Uncharacterized protein</fullName>
    </submittedName>
</protein>
<evidence type="ECO:0000313" key="2">
    <source>
        <dbReference type="EMBL" id="KAF2000729.1"/>
    </source>
</evidence>
<dbReference type="EMBL" id="ML977587">
    <property type="protein sequence ID" value="KAF2000729.1"/>
    <property type="molecule type" value="Genomic_DNA"/>
</dbReference>
<feature type="region of interest" description="Disordered" evidence="1">
    <location>
        <begin position="140"/>
        <end position="162"/>
    </location>
</feature>
<evidence type="ECO:0000256" key="1">
    <source>
        <dbReference type="SAM" id="MobiDB-lite"/>
    </source>
</evidence>
<dbReference type="Proteomes" id="UP000799779">
    <property type="component" value="Unassembled WGS sequence"/>
</dbReference>
<accession>A0A6A5WIU9</accession>
<sequence>MSENLKYWLIIIRNPKKDGIETGYTIEEEFVKRCYKVPGWEVVAKSIEFNTSLNKATFFREKIAKGYEVEQGAYSTLKLLQAYCGYCESFYEDLPKVAGSASTSNTRAPNNPWDVFSQPPAPTLPLKRVPMIVLPPIVASGSQPTSSGNGRANPRPGAPNIR</sequence>
<proteinExistence type="predicted"/>
<keyword evidence="3" id="KW-1185">Reference proteome</keyword>